<evidence type="ECO:0000313" key="8">
    <source>
        <dbReference type="WBParaSite" id="HNAJ_0000259401-mRNA-1"/>
    </source>
</evidence>
<gene>
    <name evidence="6" type="ORF">HNAJ_LOCUS2593</name>
</gene>
<protein>
    <submittedName>
        <fullName evidence="8">SH3 domain-containing protein</fullName>
    </submittedName>
</protein>
<dbReference type="SUPFAM" id="SSF50044">
    <property type="entry name" value="SH3-domain"/>
    <property type="match status" value="1"/>
</dbReference>
<feature type="compositionally biased region" description="Polar residues" evidence="4">
    <location>
        <begin position="365"/>
        <end position="375"/>
    </location>
</feature>
<dbReference type="EMBL" id="UZAE01001302">
    <property type="protein sequence ID" value="VDN98452.1"/>
    <property type="molecule type" value="Genomic_DNA"/>
</dbReference>
<sequence length="618" mass="64767">EFNSSTDQLSIDDGLDDDNEDVSDSDIEDDDPHPMHATALAAFNGSSARELSFQRGAELFLYRRLNEHWWEGQLASAGGPDAPRYLVPHLYIKPLTVTQSNDGSSGGGAGAVLTNQTLETNGNDINATTASAANGTTSTTDESTSGVDDDGPATATTTSYSEKNNMEVVTLGSPPKKPPRRCSISSVTSGGTESPTHIAPGINESSAESSARIKDEIFSTVTTPESSKGVLHFAVSTNSHRSRSSSPTYDKTEAGLSTFAKVEDVQSSVDVKDSPSLLSEGGTADSPIMTRSMSSSPPPRTDSSSSPLRRSGNRGSWAGVVSSATANAALTAPGVSVCSAITELETLPEGKPADLKPGKKISVDSIESSNGQNNASLHDVDSALAEVMRGLACLEKGRSQGPEANNAAEQRSRELEQKMRLPSAPKPISETLLLKDRPKPPNFNKTTATTEEFQLQLQEDSPTSTTDTFAEQAGGTVRKRVSASFVGGMEAKSKSLLPTSASLSADLGQSEQEIKAPAASTTSSTRWSTRKLAVEKEGGESGVNSGSMMSKSFVVEGRNSGGEKENVTSNSELVTNSTSTQESPVPIKRGSIAARVAAFEASNASTAPPIRPSWVKKI</sequence>
<feature type="region of interest" description="Disordered" evidence="4">
    <location>
        <begin position="264"/>
        <end position="317"/>
    </location>
</feature>
<feature type="compositionally biased region" description="Polar residues" evidence="4">
    <location>
        <begin position="456"/>
        <end position="469"/>
    </location>
</feature>
<evidence type="ECO:0000256" key="3">
    <source>
        <dbReference type="PROSITE-ProRule" id="PRU00192"/>
    </source>
</evidence>
<feature type="compositionally biased region" description="Low complexity" evidence="4">
    <location>
        <begin position="126"/>
        <end position="146"/>
    </location>
</feature>
<dbReference type="PANTHER" id="PTHR14166">
    <property type="entry name" value="SLIT-ROBO RHO GTPASE ACTIVATING PROTEIN"/>
    <property type="match status" value="1"/>
</dbReference>
<evidence type="ECO:0000313" key="6">
    <source>
        <dbReference type="EMBL" id="VDN98452.1"/>
    </source>
</evidence>
<feature type="compositionally biased region" description="Low complexity" evidence="4">
    <location>
        <begin position="285"/>
        <end position="316"/>
    </location>
</feature>
<keyword evidence="2" id="KW-0175">Coiled coil</keyword>
<organism evidence="8">
    <name type="scientific">Rodentolepis nana</name>
    <name type="common">Dwarf tapeworm</name>
    <name type="synonym">Hymenolepis nana</name>
    <dbReference type="NCBI Taxonomy" id="102285"/>
    <lineage>
        <taxon>Eukaryota</taxon>
        <taxon>Metazoa</taxon>
        <taxon>Spiralia</taxon>
        <taxon>Lophotrochozoa</taxon>
        <taxon>Platyhelminthes</taxon>
        <taxon>Cestoda</taxon>
        <taxon>Eucestoda</taxon>
        <taxon>Cyclophyllidea</taxon>
        <taxon>Hymenolepididae</taxon>
        <taxon>Rodentolepis</taxon>
    </lineage>
</organism>
<name>A0A0R3T6A6_RODNA</name>
<keyword evidence="7" id="KW-1185">Reference proteome</keyword>
<dbReference type="Gene3D" id="2.30.30.40">
    <property type="entry name" value="SH3 Domains"/>
    <property type="match status" value="1"/>
</dbReference>
<feature type="region of interest" description="Disordered" evidence="4">
    <location>
        <begin position="122"/>
        <end position="210"/>
    </location>
</feature>
<dbReference type="InterPro" id="IPR036028">
    <property type="entry name" value="SH3-like_dom_sf"/>
</dbReference>
<proteinExistence type="predicted"/>
<feature type="compositionally biased region" description="Polar residues" evidence="4">
    <location>
        <begin position="183"/>
        <end position="195"/>
    </location>
</feature>
<dbReference type="PROSITE" id="PS50002">
    <property type="entry name" value="SH3"/>
    <property type="match status" value="1"/>
</dbReference>
<feature type="compositionally biased region" description="Polar residues" evidence="4">
    <location>
        <begin position="154"/>
        <end position="163"/>
    </location>
</feature>
<dbReference type="AlphaFoldDB" id="A0A0R3T6A6"/>
<feature type="region of interest" description="Disordered" evidence="4">
    <location>
        <begin position="504"/>
        <end position="588"/>
    </location>
</feature>
<dbReference type="Pfam" id="PF00018">
    <property type="entry name" value="SH3_1"/>
    <property type="match status" value="1"/>
</dbReference>
<feature type="region of interest" description="Disordered" evidence="4">
    <location>
        <begin position="396"/>
        <end position="427"/>
    </location>
</feature>
<dbReference type="OrthoDB" id="443981at2759"/>
<evidence type="ECO:0000256" key="1">
    <source>
        <dbReference type="ARBA" id="ARBA00022443"/>
    </source>
</evidence>
<dbReference type="InterPro" id="IPR001452">
    <property type="entry name" value="SH3_domain"/>
</dbReference>
<feature type="compositionally biased region" description="Polar residues" evidence="4">
    <location>
        <begin position="567"/>
        <end position="583"/>
    </location>
</feature>
<keyword evidence="1 3" id="KW-0728">SH3 domain</keyword>
<evidence type="ECO:0000259" key="5">
    <source>
        <dbReference type="PROSITE" id="PS50002"/>
    </source>
</evidence>
<feature type="region of interest" description="Disordered" evidence="4">
    <location>
        <begin position="456"/>
        <end position="475"/>
    </location>
</feature>
<feature type="region of interest" description="Disordered" evidence="4">
    <location>
        <begin position="349"/>
        <end position="375"/>
    </location>
</feature>
<reference evidence="6 7" key="2">
    <citation type="submission" date="2018-11" db="EMBL/GenBank/DDBJ databases">
        <authorList>
            <consortium name="Pathogen Informatics"/>
        </authorList>
    </citation>
    <scope>NUCLEOTIDE SEQUENCE [LARGE SCALE GENOMIC DNA]</scope>
</reference>
<dbReference type="WBParaSite" id="HNAJ_0000259401-mRNA-1">
    <property type="protein sequence ID" value="HNAJ_0000259401-mRNA-1"/>
    <property type="gene ID" value="HNAJ_0000259401"/>
</dbReference>
<dbReference type="Proteomes" id="UP000278807">
    <property type="component" value="Unassembled WGS sequence"/>
</dbReference>
<evidence type="ECO:0000256" key="2">
    <source>
        <dbReference type="ARBA" id="ARBA00023054"/>
    </source>
</evidence>
<dbReference type="SMART" id="SM00326">
    <property type="entry name" value="SH3"/>
    <property type="match status" value="1"/>
</dbReference>
<evidence type="ECO:0000313" key="7">
    <source>
        <dbReference type="Proteomes" id="UP000278807"/>
    </source>
</evidence>
<evidence type="ECO:0000256" key="4">
    <source>
        <dbReference type="SAM" id="MobiDB-lite"/>
    </source>
</evidence>
<feature type="compositionally biased region" description="Basic and acidic residues" evidence="4">
    <location>
        <begin position="410"/>
        <end position="419"/>
    </location>
</feature>
<accession>A0A0R3T6A6</accession>
<reference evidence="8" key="1">
    <citation type="submission" date="2017-02" db="UniProtKB">
        <authorList>
            <consortium name="WormBaseParasite"/>
        </authorList>
    </citation>
    <scope>IDENTIFICATION</scope>
</reference>
<feature type="region of interest" description="Disordered" evidence="4">
    <location>
        <begin position="1"/>
        <end position="37"/>
    </location>
</feature>
<dbReference type="InterPro" id="IPR051627">
    <property type="entry name" value="SLIT-ROBO_RhoGAP"/>
</dbReference>
<feature type="domain" description="SH3" evidence="5">
    <location>
        <begin position="32"/>
        <end position="97"/>
    </location>
</feature>
<dbReference type="STRING" id="102285.A0A0R3T6A6"/>
<feature type="compositionally biased region" description="Acidic residues" evidence="4">
    <location>
        <begin position="13"/>
        <end position="31"/>
    </location>
</feature>